<dbReference type="STRING" id="880070.Cycma_4085"/>
<reference evidence="2" key="1">
    <citation type="submission" date="2011-07" db="EMBL/GenBank/DDBJ databases">
        <title>The complete genome of Cyclobacterium marinum DSM 745.</title>
        <authorList>
            <person name="Lucas S."/>
            <person name="Han J."/>
            <person name="Lapidus A."/>
            <person name="Bruce D."/>
            <person name="Goodwin L."/>
            <person name="Pitluck S."/>
            <person name="Peters L."/>
            <person name="Kyrpides N."/>
            <person name="Mavromatis K."/>
            <person name="Ivanova N."/>
            <person name="Ovchinnikova G."/>
            <person name="Chertkov O."/>
            <person name="Detter J.C."/>
            <person name="Tapia R."/>
            <person name="Han C."/>
            <person name="Land M."/>
            <person name="Hauser L."/>
            <person name="Markowitz V."/>
            <person name="Cheng J.-F."/>
            <person name="Hugenholtz P."/>
            <person name="Woyke T."/>
            <person name="Wu D."/>
            <person name="Tindall B."/>
            <person name="Schuetze A."/>
            <person name="Brambilla E."/>
            <person name="Klenk H.-P."/>
            <person name="Eisen J.A."/>
        </authorList>
    </citation>
    <scope>NUCLEOTIDE SEQUENCE [LARGE SCALE GENOMIC DNA]</scope>
    <source>
        <strain evidence="2">ATCC 25205 / DSM 745 / LMG 13164 / NCIMB 1802</strain>
    </source>
</reference>
<gene>
    <name evidence="1" type="ordered locus">Cycma_4085</name>
</gene>
<dbReference type="EMBL" id="CP002955">
    <property type="protein sequence ID" value="AEL27791.1"/>
    <property type="molecule type" value="Genomic_DNA"/>
</dbReference>
<dbReference type="Proteomes" id="UP000001635">
    <property type="component" value="Chromosome"/>
</dbReference>
<evidence type="ECO:0000313" key="2">
    <source>
        <dbReference type="Proteomes" id="UP000001635"/>
    </source>
</evidence>
<sequence>MNKIVLILGLVFSSSFAFGQALIIPRSIPNKLDIPNNLPNNTIDFESSLGHIVSPLESNISEENGKTLGEESNMAIIDLSKNFSSNMQVKEFSNDFHSNMPIVGEEPKEDAITLDGSKK</sequence>
<dbReference type="KEGG" id="cmr:Cycma_4085"/>
<name>G0J7U3_CYCMS</name>
<protein>
    <submittedName>
        <fullName evidence="1">Uncharacterized protein</fullName>
    </submittedName>
</protein>
<keyword evidence="2" id="KW-1185">Reference proteome</keyword>
<dbReference type="RefSeq" id="WP_014022075.1">
    <property type="nucleotide sequence ID" value="NC_015914.1"/>
</dbReference>
<evidence type="ECO:0000313" key="1">
    <source>
        <dbReference type="EMBL" id="AEL27791.1"/>
    </source>
</evidence>
<dbReference type="OrthoDB" id="9772423at2"/>
<organism evidence="1 2">
    <name type="scientific">Cyclobacterium marinum (strain ATCC 25205 / DSM 745 / LMG 13164 / NCIMB 1802)</name>
    <name type="common">Flectobacillus marinus</name>
    <dbReference type="NCBI Taxonomy" id="880070"/>
    <lineage>
        <taxon>Bacteria</taxon>
        <taxon>Pseudomonadati</taxon>
        <taxon>Bacteroidota</taxon>
        <taxon>Cytophagia</taxon>
        <taxon>Cytophagales</taxon>
        <taxon>Cyclobacteriaceae</taxon>
        <taxon>Cyclobacterium</taxon>
    </lineage>
</organism>
<proteinExistence type="predicted"/>
<accession>G0J7U3</accession>
<dbReference type="HOGENOM" id="CLU_2057513_0_0_10"/>
<dbReference type="AlphaFoldDB" id="G0J7U3"/>